<dbReference type="InterPro" id="IPR023346">
    <property type="entry name" value="Lysozyme-like_dom_sf"/>
</dbReference>
<proteinExistence type="predicted"/>
<dbReference type="SUPFAM" id="SSF53955">
    <property type="entry name" value="Lysozyme-like"/>
    <property type="match status" value="1"/>
</dbReference>
<dbReference type="HOGENOM" id="CLU_1080364_0_0_7"/>
<sequence>MTVLSSCISTLLVAAILYGSPALASGTEAGHCTDCFVETPNGLRMKDNLTFVASVIDDINDKYKWGPACSNYATGTKIGEWGHAIRKEYMAGNFSHLAEGSPDIYQLCPTYKIMKPTDKANFWVLVFNAMTHYESTCNPKATAKGPNGSLYGLMQLHVGREQVYAKSCEKGDSKTPVNTFACTLDMLNGQLRRDNALFSRKSYWDVLRPQAASGKAKKISRSISAYVPCHDEKRLNVKQAEFFDNEEVWKALQVSDSPENGAWDG</sequence>
<accession>Q6MNM6</accession>
<reference evidence="2 3" key="1">
    <citation type="journal article" date="2004" name="Science">
        <title>A predator unmasked: life cycle of Bdellovibrio bacteriovorus from a genomic perspective.</title>
        <authorList>
            <person name="Rendulic S."/>
            <person name="Jagtap P."/>
            <person name="Rosinus A."/>
            <person name="Eppinger M."/>
            <person name="Baar C."/>
            <person name="Lanz C."/>
            <person name="Keller H."/>
            <person name="Lambert C."/>
            <person name="Evans K.J."/>
            <person name="Goesmann A."/>
            <person name="Meyer F."/>
            <person name="Sockett R.E."/>
            <person name="Schuster S.C."/>
        </authorList>
    </citation>
    <scope>NUCLEOTIDE SEQUENCE [LARGE SCALE GENOMIC DNA]</scope>
    <source>
        <strain evidence="3">ATCC 15356 / DSM 50701 / NCIMB 9529 / HD100</strain>
    </source>
</reference>
<dbReference type="Proteomes" id="UP000008080">
    <property type="component" value="Chromosome"/>
</dbReference>
<dbReference type="AlphaFoldDB" id="Q6MNM6"/>
<dbReference type="RefSeq" id="WP_011163727.1">
    <property type="nucleotide sequence ID" value="NC_005363.1"/>
</dbReference>
<feature type="chain" id="PRO_5004277782" description="Transglycosylase SLT domain-containing protein" evidence="1">
    <location>
        <begin position="25"/>
        <end position="265"/>
    </location>
</feature>
<dbReference type="GeneID" id="93012254"/>
<dbReference type="STRING" id="264462.Bd1220"/>
<feature type="signal peptide" evidence="1">
    <location>
        <begin position="1"/>
        <end position="24"/>
    </location>
</feature>
<keyword evidence="3" id="KW-1185">Reference proteome</keyword>
<keyword evidence="1" id="KW-0732">Signal</keyword>
<evidence type="ECO:0000313" key="2">
    <source>
        <dbReference type="EMBL" id="CAE79125.1"/>
    </source>
</evidence>
<name>Q6MNM6_BDEBA</name>
<dbReference type="KEGG" id="bba:Bd1220"/>
<protein>
    <recommendedName>
        <fullName evidence="4">Transglycosylase SLT domain-containing protein</fullName>
    </recommendedName>
</protein>
<evidence type="ECO:0008006" key="4">
    <source>
        <dbReference type="Google" id="ProtNLM"/>
    </source>
</evidence>
<evidence type="ECO:0000313" key="3">
    <source>
        <dbReference type="Proteomes" id="UP000008080"/>
    </source>
</evidence>
<organism evidence="2 3">
    <name type="scientific">Bdellovibrio bacteriovorus (strain ATCC 15356 / DSM 50701 / NCIMB 9529 / HD100)</name>
    <dbReference type="NCBI Taxonomy" id="264462"/>
    <lineage>
        <taxon>Bacteria</taxon>
        <taxon>Pseudomonadati</taxon>
        <taxon>Bdellovibrionota</taxon>
        <taxon>Bdellovibrionia</taxon>
        <taxon>Bdellovibrionales</taxon>
        <taxon>Pseudobdellovibrionaceae</taxon>
        <taxon>Bdellovibrio</taxon>
    </lineage>
</organism>
<gene>
    <name evidence="2" type="ordered locus">Bd1220</name>
</gene>
<dbReference type="EMBL" id="BX842649">
    <property type="protein sequence ID" value="CAE79125.1"/>
    <property type="molecule type" value="Genomic_DNA"/>
</dbReference>
<evidence type="ECO:0000256" key="1">
    <source>
        <dbReference type="SAM" id="SignalP"/>
    </source>
</evidence>